<dbReference type="EMBL" id="JAJITC010000005">
    <property type="protein sequence ID" value="MCC8402501.1"/>
    <property type="molecule type" value="Genomic_DNA"/>
</dbReference>
<sequence>MSATVSTVFLVDDAIDVRHRLASEAAGTGFVFDETTKFILAIHAIEAIACIPRAQSA</sequence>
<protein>
    <submittedName>
        <fullName evidence="1">Uncharacterized protein</fullName>
    </submittedName>
</protein>
<evidence type="ECO:0000313" key="1">
    <source>
        <dbReference type="EMBL" id="MCC8402501.1"/>
    </source>
</evidence>
<gene>
    <name evidence="1" type="ORF">LJ655_11470</name>
</gene>
<evidence type="ECO:0000313" key="2">
    <source>
        <dbReference type="Proteomes" id="UP001430614"/>
    </source>
</evidence>
<keyword evidence="2" id="KW-1185">Reference proteome</keyword>
<reference evidence="1 2" key="1">
    <citation type="submission" date="2021-11" db="EMBL/GenBank/DDBJ databases">
        <authorList>
            <person name="Oh E.-T."/>
            <person name="Kim S.-B."/>
        </authorList>
    </citation>
    <scope>NUCLEOTIDE SEQUENCE [LARGE SCALE GENOMIC DNA]</scope>
    <source>
        <strain evidence="1 2">MMS20-SJTN17</strain>
    </source>
</reference>
<dbReference type="RefSeq" id="WP_230561356.1">
    <property type="nucleotide sequence ID" value="NZ_JAJITC010000005.1"/>
</dbReference>
<dbReference type="Proteomes" id="UP001430614">
    <property type="component" value="Unassembled WGS sequence"/>
</dbReference>
<comment type="caution">
    <text evidence="1">The sequence shown here is derived from an EMBL/GenBank/DDBJ whole genome shotgun (WGS) entry which is preliminary data.</text>
</comment>
<name>A0ABS8KCK9_9BURK</name>
<proteinExistence type="predicted"/>
<organism evidence="1 2">
    <name type="scientific">Paraburkholderia translucens</name>
    <dbReference type="NCBI Taxonomy" id="2886945"/>
    <lineage>
        <taxon>Bacteria</taxon>
        <taxon>Pseudomonadati</taxon>
        <taxon>Pseudomonadota</taxon>
        <taxon>Betaproteobacteria</taxon>
        <taxon>Burkholderiales</taxon>
        <taxon>Burkholderiaceae</taxon>
        <taxon>Paraburkholderia</taxon>
    </lineage>
</organism>
<accession>A0ABS8KCK9</accession>